<feature type="non-terminal residue" evidence="1">
    <location>
        <position position="68"/>
    </location>
</feature>
<protein>
    <submittedName>
        <fullName evidence="1">Uncharacterized protein</fullName>
    </submittedName>
</protein>
<dbReference type="AlphaFoldDB" id="A0A392UP15"/>
<comment type="caution">
    <text evidence="1">The sequence shown here is derived from an EMBL/GenBank/DDBJ whole genome shotgun (WGS) entry which is preliminary data.</text>
</comment>
<evidence type="ECO:0000313" key="2">
    <source>
        <dbReference type="Proteomes" id="UP000265520"/>
    </source>
</evidence>
<sequence length="68" mass="7651">MMVLMRKKARSTQLGEILMSITMTEPSAWAMISACMAKNRIKMALEANMQQENMAVETNNVENGKDMP</sequence>
<name>A0A392UP15_9FABA</name>
<evidence type="ECO:0000313" key="1">
    <source>
        <dbReference type="EMBL" id="MCI75321.1"/>
    </source>
</evidence>
<dbReference type="EMBL" id="LXQA010879894">
    <property type="protein sequence ID" value="MCI75321.1"/>
    <property type="molecule type" value="Genomic_DNA"/>
</dbReference>
<reference evidence="1 2" key="1">
    <citation type="journal article" date="2018" name="Front. Plant Sci.">
        <title>Red Clover (Trifolium pratense) and Zigzag Clover (T. medium) - A Picture of Genomic Similarities and Differences.</title>
        <authorList>
            <person name="Dluhosova J."/>
            <person name="Istvanek J."/>
            <person name="Nedelnik J."/>
            <person name="Repkova J."/>
        </authorList>
    </citation>
    <scope>NUCLEOTIDE SEQUENCE [LARGE SCALE GENOMIC DNA]</scope>
    <source>
        <strain evidence="2">cv. 10/8</strain>
        <tissue evidence="1">Leaf</tissue>
    </source>
</reference>
<proteinExistence type="predicted"/>
<organism evidence="1 2">
    <name type="scientific">Trifolium medium</name>
    <dbReference type="NCBI Taxonomy" id="97028"/>
    <lineage>
        <taxon>Eukaryota</taxon>
        <taxon>Viridiplantae</taxon>
        <taxon>Streptophyta</taxon>
        <taxon>Embryophyta</taxon>
        <taxon>Tracheophyta</taxon>
        <taxon>Spermatophyta</taxon>
        <taxon>Magnoliopsida</taxon>
        <taxon>eudicotyledons</taxon>
        <taxon>Gunneridae</taxon>
        <taxon>Pentapetalae</taxon>
        <taxon>rosids</taxon>
        <taxon>fabids</taxon>
        <taxon>Fabales</taxon>
        <taxon>Fabaceae</taxon>
        <taxon>Papilionoideae</taxon>
        <taxon>50 kb inversion clade</taxon>
        <taxon>NPAAA clade</taxon>
        <taxon>Hologalegina</taxon>
        <taxon>IRL clade</taxon>
        <taxon>Trifolieae</taxon>
        <taxon>Trifolium</taxon>
    </lineage>
</organism>
<keyword evidence="2" id="KW-1185">Reference proteome</keyword>
<accession>A0A392UP15</accession>
<dbReference type="Proteomes" id="UP000265520">
    <property type="component" value="Unassembled WGS sequence"/>
</dbReference>